<gene>
    <name evidence="1" type="ORF">C6571_02650</name>
</gene>
<protein>
    <submittedName>
        <fullName evidence="1">Formate dehydrogenase</fullName>
    </submittedName>
</protein>
<dbReference type="PROSITE" id="PS51318">
    <property type="entry name" value="TAT"/>
    <property type="match status" value="1"/>
</dbReference>
<reference evidence="1 2" key="1">
    <citation type="submission" date="2018-03" db="EMBL/GenBank/DDBJ databases">
        <title>Genome sequencing of Simplicispira sp.</title>
        <authorList>
            <person name="Kim S.-J."/>
            <person name="Heo J."/>
            <person name="Kwon S.-W."/>
        </authorList>
    </citation>
    <scope>NUCLEOTIDE SEQUENCE [LARGE SCALE GENOMIC DNA]</scope>
    <source>
        <strain evidence="1 2">SC1-8</strain>
    </source>
</reference>
<keyword evidence="2" id="KW-1185">Reference proteome</keyword>
<organism evidence="1 2">
    <name type="scientific">Simplicispira suum</name>
    <dbReference type="NCBI Taxonomy" id="2109915"/>
    <lineage>
        <taxon>Bacteria</taxon>
        <taxon>Pseudomonadati</taxon>
        <taxon>Pseudomonadota</taxon>
        <taxon>Betaproteobacteria</taxon>
        <taxon>Burkholderiales</taxon>
        <taxon>Comamonadaceae</taxon>
        <taxon>Simplicispira</taxon>
    </lineage>
</organism>
<dbReference type="RefSeq" id="WP_106445317.1">
    <property type="nucleotide sequence ID" value="NZ_CP027669.1"/>
</dbReference>
<proteinExistence type="predicted"/>
<dbReference type="KEGG" id="simp:C6571_02650"/>
<name>A0A2S0MWQ9_9BURK</name>
<evidence type="ECO:0000313" key="1">
    <source>
        <dbReference type="EMBL" id="AVO40324.1"/>
    </source>
</evidence>
<sequence length="69" mass="7349">MSDNDAKPSRRRFFAGAATVGAAAAATSVLPGLATNELAKAEPARPAPERGGGYWLSEHVKRYYQTTQI</sequence>
<dbReference type="EMBL" id="CP027669">
    <property type="protein sequence ID" value="AVO40324.1"/>
    <property type="molecule type" value="Genomic_DNA"/>
</dbReference>
<evidence type="ECO:0000313" key="2">
    <source>
        <dbReference type="Proteomes" id="UP000239326"/>
    </source>
</evidence>
<accession>A0A2S0MWQ9</accession>
<dbReference type="AlphaFoldDB" id="A0A2S0MWQ9"/>
<dbReference type="Proteomes" id="UP000239326">
    <property type="component" value="Chromosome"/>
</dbReference>
<dbReference type="InterPro" id="IPR006311">
    <property type="entry name" value="TAT_signal"/>
</dbReference>